<dbReference type="InterPro" id="IPR050708">
    <property type="entry name" value="T6SS_VgrG/RHS"/>
</dbReference>
<evidence type="ECO:0000256" key="1">
    <source>
        <dbReference type="SAM" id="MobiDB-lite"/>
    </source>
</evidence>
<name>A0A6S6WN46_9GAMM</name>
<dbReference type="Proteomes" id="UP000481517">
    <property type="component" value="Unassembled WGS sequence"/>
</dbReference>
<organism evidence="2 3">
    <name type="scientific">Pseudidiomarina piscicola</name>
    <dbReference type="NCBI Taxonomy" id="2614830"/>
    <lineage>
        <taxon>Bacteria</taxon>
        <taxon>Pseudomonadati</taxon>
        <taxon>Pseudomonadota</taxon>
        <taxon>Gammaproteobacteria</taxon>
        <taxon>Alteromonadales</taxon>
        <taxon>Idiomarinaceae</taxon>
        <taxon>Pseudidiomarina</taxon>
    </lineage>
</organism>
<dbReference type="InterPro" id="IPR022385">
    <property type="entry name" value="Rhs_assc_core"/>
</dbReference>
<evidence type="ECO:0000313" key="2">
    <source>
        <dbReference type="EMBL" id="CAB0150932.1"/>
    </source>
</evidence>
<dbReference type="PANTHER" id="PTHR32305">
    <property type="match status" value="1"/>
</dbReference>
<evidence type="ECO:0000313" key="3">
    <source>
        <dbReference type="Proteomes" id="UP000481517"/>
    </source>
</evidence>
<protein>
    <recommendedName>
        <fullName evidence="4">RHS repeat-associated core domain-containing protein</fullName>
    </recommendedName>
</protein>
<reference evidence="2 3" key="1">
    <citation type="submission" date="2020-02" db="EMBL/GenBank/DDBJ databases">
        <authorList>
            <person name="Rodrigo-Torres L."/>
            <person name="Arahal R. D."/>
            <person name="Lucena T."/>
        </authorList>
    </citation>
    <scope>NUCLEOTIDE SEQUENCE [LARGE SCALE GENOMIC DNA]</scope>
    <source>
        <strain evidence="2 3">CECT 9734</strain>
    </source>
</reference>
<proteinExistence type="predicted"/>
<evidence type="ECO:0008006" key="4">
    <source>
        <dbReference type="Google" id="ProtNLM"/>
    </source>
</evidence>
<gene>
    <name evidence="2" type="ORF">PSI9734_01371</name>
</gene>
<dbReference type="PANTHER" id="PTHR32305:SF15">
    <property type="entry name" value="PROTEIN RHSA-RELATED"/>
    <property type="match status" value="1"/>
</dbReference>
<dbReference type="EMBL" id="CADCXY010000002">
    <property type="protein sequence ID" value="CAB0150932.1"/>
    <property type="molecule type" value="Genomic_DNA"/>
</dbReference>
<dbReference type="Gene3D" id="2.180.10.10">
    <property type="entry name" value="RHS repeat-associated core"/>
    <property type="match status" value="1"/>
</dbReference>
<feature type="compositionally biased region" description="Basic and acidic residues" evidence="1">
    <location>
        <begin position="185"/>
        <end position="199"/>
    </location>
</feature>
<dbReference type="AlphaFoldDB" id="A0A6S6WN46"/>
<feature type="region of interest" description="Disordered" evidence="1">
    <location>
        <begin position="93"/>
        <end position="199"/>
    </location>
</feature>
<dbReference type="RefSeq" id="WP_173920355.1">
    <property type="nucleotide sequence ID" value="NZ_CADCXY010000002.1"/>
</dbReference>
<accession>A0A6S6WN46</accession>
<dbReference type="NCBIfam" id="TIGR03696">
    <property type="entry name" value="Rhs_assc_core"/>
    <property type="match status" value="1"/>
</dbReference>
<keyword evidence="3" id="KW-1185">Reference proteome</keyword>
<sequence>MQARYYDPVIGRFYSNDPVDTLGHMSRGNPVQGFNRYAYANNNPYKYTDPDGEFLALLFTPPGIAAIKYTATALVGIMGGVAIHENVVEPMMNESSVPDVPDVLVGDQSDDRAGSNKSGRRHTSGPLTPENGGTGDYEADLETLTGGTSPAGDEDSAPPGSQVGENGIFGRPDNSTGGASIDIPAKGDKPHETLHYDKQ</sequence>